<dbReference type="RefSeq" id="WP_138568635.1">
    <property type="nucleotide sequence ID" value="NZ_PNCM01000039.1"/>
</dbReference>
<reference evidence="2 3" key="1">
    <citation type="submission" date="2017-12" db="EMBL/GenBank/DDBJ databases">
        <authorList>
            <person name="Paulsen S."/>
            <person name="Gram L.K."/>
        </authorList>
    </citation>
    <scope>NUCLEOTIDE SEQUENCE [LARGE SCALE GENOMIC DNA]</scope>
    <source>
        <strain evidence="2 3">S1189</strain>
    </source>
</reference>
<evidence type="ECO:0000313" key="2">
    <source>
        <dbReference type="EMBL" id="TMP78442.1"/>
    </source>
</evidence>
<gene>
    <name evidence="2" type="ORF">CWB73_16650</name>
</gene>
<keyword evidence="1" id="KW-0472">Membrane</keyword>
<evidence type="ECO:0000313" key="3">
    <source>
        <dbReference type="Proteomes" id="UP000307362"/>
    </source>
</evidence>
<evidence type="ECO:0000256" key="1">
    <source>
        <dbReference type="SAM" id="Phobius"/>
    </source>
</evidence>
<accession>A0A5S3YPN2</accession>
<feature type="transmembrane region" description="Helical" evidence="1">
    <location>
        <begin position="81"/>
        <end position="101"/>
    </location>
</feature>
<name>A0A5S3YPN2_9GAMM</name>
<protein>
    <submittedName>
        <fullName evidence="2">Uncharacterized protein</fullName>
    </submittedName>
</protein>
<feature type="transmembrane region" description="Helical" evidence="1">
    <location>
        <begin position="159"/>
        <end position="182"/>
    </location>
</feature>
<feature type="transmembrane region" description="Helical" evidence="1">
    <location>
        <begin position="33"/>
        <end position="51"/>
    </location>
</feature>
<dbReference type="AlphaFoldDB" id="A0A5S3YPN2"/>
<sequence>MIEYLKFLKSLTVLIILWGMSMGYKENKFWSGFFYIPAFLPIFLYPIGFIVDLEMAFLNSFFYDNVEIFRRVLIKKGNDSVLVWGYTFSTIYLGVITFYSLVKPKRVVYVGQSNINSMKRFCFFMALFFLCLYIFFNFIDYSDGSDKYVAMIDLSFYFYPFFYFWFLFPLYLSVFFLISLFYTDYK</sequence>
<dbReference type="EMBL" id="PNCM01000039">
    <property type="protein sequence ID" value="TMP78442.1"/>
    <property type="molecule type" value="Genomic_DNA"/>
</dbReference>
<feature type="transmembrane region" description="Helical" evidence="1">
    <location>
        <begin position="121"/>
        <end position="139"/>
    </location>
</feature>
<comment type="caution">
    <text evidence="2">The sequence shown here is derived from an EMBL/GenBank/DDBJ whole genome shotgun (WGS) entry which is preliminary data.</text>
</comment>
<dbReference type="OrthoDB" id="1093031at2"/>
<proteinExistence type="predicted"/>
<keyword evidence="1" id="KW-1133">Transmembrane helix</keyword>
<organism evidence="2 3">
    <name type="scientific">Pseudoalteromonas phenolica</name>
    <dbReference type="NCBI Taxonomy" id="161398"/>
    <lineage>
        <taxon>Bacteria</taxon>
        <taxon>Pseudomonadati</taxon>
        <taxon>Pseudomonadota</taxon>
        <taxon>Gammaproteobacteria</taxon>
        <taxon>Alteromonadales</taxon>
        <taxon>Pseudoalteromonadaceae</taxon>
        <taxon>Pseudoalteromonas</taxon>
    </lineage>
</organism>
<keyword evidence="1" id="KW-0812">Transmembrane</keyword>
<dbReference type="Proteomes" id="UP000307362">
    <property type="component" value="Unassembled WGS sequence"/>
</dbReference>
<reference evidence="3" key="2">
    <citation type="submission" date="2019-06" db="EMBL/GenBank/DDBJ databases">
        <title>Co-occurence of chitin degradation, pigmentation and bioactivity in marine Pseudoalteromonas.</title>
        <authorList>
            <person name="Sonnenschein E.C."/>
            <person name="Bech P.K."/>
        </authorList>
    </citation>
    <scope>NUCLEOTIDE SEQUENCE [LARGE SCALE GENOMIC DNA]</scope>
    <source>
        <strain evidence="3">S1189</strain>
    </source>
</reference>